<evidence type="ECO:0000313" key="3">
    <source>
        <dbReference type="EMBL" id="EFD93130.1"/>
    </source>
</evidence>
<protein>
    <recommendedName>
        <fullName evidence="2">YdbS-like PH domain-containing protein</fullName>
    </recommendedName>
</protein>
<sequence>MARNFLLSDEKFILVEKPSVLGQKEFWRGISIMILSAVIFILLSLFLPSYDLTINAVLSYVGVSIPVLGSLPAISITLEIIGIVYVAISELQVYFIEYMITNSRVIIQKGVIAKDTNIILPAKISDVSVDISIMDRILKLGKIVIRPEEQGRPNIVLRGIHDPYSFQGSVLKLIGNVTYRNPNGN</sequence>
<dbReference type="PANTHER" id="PTHR37938">
    <property type="entry name" value="BLL0215 PROTEIN"/>
    <property type="match status" value="1"/>
</dbReference>
<dbReference type="Proteomes" id="UP000009376">
    <property type="component" value="Unassembled WGS sequence"/>
</dbReference>
<dbReference type="EMBL" id="GG745546">
    <property type="protein sequence ID" value="EFD93130.1"/>
    <property type="molecule type" value="Genomic_DNA"/>
</dbReference>
<accession>D6GUK2</accession>
<evidence type="ECO:0000256" key="1">
    <source>
        <dbReference type="SAM" id="Phobius"/>
    </source>
</evidence>
<dbReference type="InterPro" id="IPR005182">
    <property type="entry name" value="YdbS-like_PH"/>
</dbReference>
<keyword evidence="1" id="KW-1133">Transmembrane helix</keyword>
<keyword evidence="1" id="KW-0812">Transmembrane</keyword>
<feature type="transmembrane region" description="Helical" evidence="1">
    <location>
        <begin position="54"/>
        <end position="74"/>
    </location>
</feature>
<feature type="transmembrane region" description="Helical" evidence="1">
    <location>
        <begin position="26"/>
        <end position="47"/>
    </location>
</feature>
<reference evidence="3" key="1">
    <citation type="journal article" date="2010" name="Proc. Natl. Acad. Sci. U.S.A.">
        <title>Enigmatic, ultrasmall, uncultivated Archaea.</title>
        <authorList>
            <person name="Baker B.J."/>
            <person name="Comolli L.R."/>
            <person name="Dick G.J."/>
            <person name="Hauser L.J."/>
            <person name="Hyatt D."/>
            <person name="Dill B.D."/>
            <person name="Land M.L."/>
            <person name="Verberkmoes N.C."/>
            <person name="Hettich R.L."/>
            <person name="Banfield J.F."/>
        </authorList>
    </citation>
    <scope>NUCLEOTIDE SEQUENCE [LARGE SCALE GENOMIC DNA]</scope>
</reference>
<evidence type="ECO:0000313" key="4">
    <source>
        <dbReference type="Proteomes" id="UP000009376"/>
    </source>
</evidence>
<proteinExistence type="predicted"/>
<name>D6GUK2_PARA5</name>
<dbReference type="Pfam" id="PF03703">
    <property type="entry name" value="bPH_2"/>
    <property type="match status" value="1"/>
</dbReference>
<dbReference type="AlphaFoldDB" id="D6GUK2"/>
<evidence type="ECO:0000259" key="2">
    <source>
        <dbReference type="Pfam" id="PF03703"/>
    </source>
</evidence>
<keyword evidence="1" id="KW-0472">Membrane</keyword>
<dbReference type="PANTHER" id="PTHR37938:SF1">
    <property type="entry name" value="BLL0215 PROTEIN"/>
    <property type="match status" value="1"/>
</dbReference>
<gene>
    <name evidence="3" type="ORF">BJBARM5_0141</name>
</gene>
<organism evidence="3 4">
    <name type="scientific">Candidatus Parvarchaeum acidophilus ARMAN-5</name>
    <dbReference type="NCBI Taxonomy" id="662762"/>
    <lineage>
        <taxon>Archaea</taxon>
        <taxon>Candidatus Parvarchaeota</taxon>
        <taxon>Candidatus Parvarchaeum</taxon>
    </lineage>
</organism>
<feature type="domain" description="YdbS-like PH" evidence="2">
    <location>
        <begin position="94"/>
        <end position="164"/>
    </location>
</feature>